<dbReference type="InterPro" id="IPR023393">
    <property type="entry name" value="START-like_dom_sf"/>
</dbReference>
<evidence type="ECO:0000256" key="1">
    <source>
        <dbReference type="SAM" id="Phobius"/>
    </source>
</evidence>
<protein>
    <recommendedName>
        <fullName evidence="4">Polyketide cyclase / dehydrase and lipid transport</fullName>
    </recommendedName>
</protein>
<feature type="transmembrane region" description="Helical" evidence="1">
    <location>
        <begin position="6"/>
        <end position="24"/>
    </location>
</feature>
<dbReference type="EMBL" id="BMFG01000004">
    <property type="protein sequence ID" value="GGD24311.1"/>
    <property type="molecule type" value="Genomic_DNA"/>
</dbReference>
<evidence type="ECO:0000313" key="2">
    <source>
        <dbReference type="EMBL" id="GGD24311.1"/>
    </source>
</evidence>
<dbReference type="Gene3D" id="3.30.530.20">
    <property type="match status" value="1"/>
</dbReference>
<reference evidence="2" key="2">
    <citation type="submission" date="2020-09" db="EMBL/GenBank/DDBJ databases">
        <authorList>
            <person name="Sun Q."/>
            <person name="Zhou Y."/>
        </authorList>
    </citation>
    <scope>NUCLEOTIDE SEQUENCE</scope>
    <source>
        <strain evidence="2">CGMCC 1.12506</strain>
    </source>
</reference>
<sequence length="180" mass="20068">MKYIKYALVIIGILIIGFLVLGLIKPKATYECEIVVDKPVTETWDVLQDPEKLSEWLPGFQRIEHNSGTPGTIGAVSTVYFDNNGETMAIKETITDIQPNEMMSMKYESDFMDMDYEVRTTSVDGKTKIHSITTAAGNGIFSKSILALMGSSLKKQEETNLSNLKKAIEQNTKNYSQTAL</sequence>
<evidence type="ECO:0000313" key="3">
    <source>
        <dbReference type="Proteomes" id="UP000625735"/>
    </source>
</evidence>
<keyword evidence="1" id="KW-1133">Transmembrane helix</keyword>
<organism evidence="2 3">
    <name type="scientific">Flavobacterium orientale</name>
    <dbReference type="NCBI Taxonomy" id="1756020"/>
    <lineage>
        <taxon>Bacteria</taxon>
        <taxon>Pseudomonadati</taxon>
        <taxon>Bacteroidota</taxon>
        <taxon>Flavobacteriia</taxon>
        <taxon>Flavobacteriales</taxon>
        <taxon>Flavobacteriaceae</taxon>
        <taxon>Flavobacterium</taxon>
    </lineage>
</organism>
<evidence type="ECO:0008006" key="4">
    <source>
        <dbReference type="Google" id="ProtNLM"/>
    </source>
</evidence>
<proteinExistence type="predicted"/>
<keyword evidence="3" id="KW-1185">Reference proteome</keyword>
<reference evidence="2" key="1">
    <citation type="journal article" date="2014" name="Int. J. Syst. Evol. Microbiol.">
        <title>Complete genome sequence of Corynebacterium casei LMG S-19264T (=DSM 44701T), isolated from a smear-ripened cheese.</title>
        <authorList>
            <consortium name="US DOE Joint Genome Institute (JGI-PGF)"/>
            <person name="Walter F."/>
            <person name="Albersmeier A."/>
            <person name="Kalinowski J."/>
            <person name="Ruckert C."/>
        </authorList>
    </citation>
    <scope>NUCLEOTIDE SEQUENCE</scope>
    <source>
        <strain evidence="2">CGMCC 1.12506</strain>
    </source>
</reference>
<accession>A0A916XZI7</accession>
<dbReference type="AlphaFoldDB" id="A0A916XZI7"/>
<dbReference type="InterPro" id="IPR019587">
    <property type="entry name" value="Polyketide_cyclase/dehydratase"/>
</dbReference>
<gene>
    <name evidence="2" type="ORF">GCM10011343_13120</name>
</gene>
<dbReference type="RefSeq" id="WP_188361750.1">
    <property type="nucleotide sequence ID" value="NZ_BMFG01000004.1"/>
</dbReference>
<dbReference type="Pfam" id="PF10604">
    <property type="entry name" value="Polyketide_cyc2"/>
    <property type="match status" value="1"/>
</dbReference>
<keyword evidence="1" id="KW-0812">Transmembrane</keyword>
<name>A0A916XZI7_9FLAO</name>
<dbReference type="SUPFAM" id="SSF55961">
    <property type="entry name" value="Bet v1-like"/>
    <property type="match status" value="1"/>
</dbReference>
<comment type="caution">
    <text evidence="2">The sequence shown here is derived from an EMBL/GenBank/DDBJ whole genome shotgun (WGS) entry which is preliminary data.</text>
</comment>
<keyword evidence="1" id="KW-0472">Membrane</keyword>
<dbReference type="Proteomes" id="UP000625735">
    <property type="component" value="Unassembled WGS sequence"/>
</dbReference>